<comment type="subcellular location">
    <subcellularLocation>
        <location evidence="1">Membrane</location>
        <topology evidence="1">Multi-pass membrane protein</topology>
    </subcellularLocation>
</comment>
<feature type="transmembrane region" description="Helical" evidence="8">
    <location>
        <begin position="183"/>
        <end position="200"/>
    </location>
</feature>
<feature type="transmembrane region" description="Helical" evidence="8">
    <location>
        <begin position="212"/>
        <end position="233"/>
    </location>
</feature>
<dbReference type="PANTHER" id="PTHR31806">
    <property type="entry name" value="PURINE-CYTOSINE PERMEASE FCY2-RELATED"/>
    <property type="match status" value="1"/>
</dbReference>
<evidence type="ECO:0000256" key="2">
    <source>
        <dbReference type="ARBA" id="ARBA00008974"/>
    </source>
</evidence>
<evidence type="ECO:0000256" key="8">
    <source>
        <dbReference type="SAM" id="Phobius"/>
    </source>
</evidence>
<evidence type="ECO:0000313" key="10">
    <source>
        <dbReference type="Proteomes" id="UP000825367"/>
    </source>
</evidence>
<organism evidence="9 10">
    <name type="scientific">Mycolicibacterium pallens</name>
    <dbReference type="NCBI Taxonomy" id="370524"/>
    <lineage>
        <taxon>Bacteria</taxon>
        <taxon>Bacillati</taxon>
        <taxon>Actinomycetota</taxon>
        <taxon>Actinomycetes</taxon>
        <taxon>Mycobacteriales</taxon>
        <taxon>Mycobacteriaceae</taxon>
        <taxon>Mycolicibacterium</taxon>
    </lineage>
</organism>
<keyword evidence="6 7" id="KW-0472">Membrane</keyword>
<dbReference type="Proteomes" id="UP000825367">
    <property type="component" value="Chromosome"/>
</dbReference>
<gene>
    <name evidence="9" type="ORF">K0O64_21180</name>
</gene>
<keyword evidence="3 7" id="KW-0813">Transport</keyword>
<dbReference type="PANTHER" id="PTHR31806:SF1">
    <property type="entry name" value="PURINE-CYTOSINE PERMEASE FCY2-RELATED"/>
    <property type="match status" value="1"/>
</dbReference>
<feature type="transmembrane region" description="Helical" evidence="8">
    <location>
        <begin position="69"/>
        <end position="92"/>
    </location>
</feature>
<feature type="transmembrane region" description="Helical" evidence="8">
    <location>
        <begin position="408"/>
        <end position="433"/>
    </location>
</feature>
<name>A0ABX8VIJ5_9MYCO</name>
<evidence type="ECO:0000256" key="6">
    <source>
        <dbReference type="ARBA" id="ARBA00023136"/>
    </source>
</evidence>
<keyword evidence="5 8" id="KW-1133">Transmembrane helix</keyword>
<dbReference type="EMBL" id="CP080333">
    <property type="protein sequence ID" value="QYL15590.1"/>
    <property type="molecule type" value="Genomic_DNA"/>
</dbReference>
<feature type="transmembrane region" description="Helical" evidence="8">
    <location>
        <begin position="42"/>
        <end position="63"/>
    </location>
</feature>
<keyword evidence="10" id="KW-1185">Reference proteome</keyword>
<evidence type="ECO:0000256" key="4">
    <source>
        <dbReference type="ARBA" id="ARBA00022692"/>
    </source>
</evidence>
<feature type="transmembrane region" description="Helical" evidence="8">
    <location>
        <begin position="155"/>
        <end position="176"/>
    </location>
</feature>
<keyword evidence="4 8" id="KW-0812">Transmembrane</keyword>
<evidence type="ECO:0000256" key="7">
    <source>
        <dbReference type="PIRNR" id="PIRNR002744"/>
    </source>
</evidence>
<feature type="transmembrane region" description="Helical" evidence="8">
    <location>
        <begin position="113"/>
        <end position="135"/>
    </location>
</feature>
<accession>A0ABX8VIJ5</accession>
<dbReference type="RefSeq" id="WP_083542562.1">
    <property type="nucleotide sequence ID" value="NZ_BAAAVX010000083.1"/>
</dbReference>
<evidence type="ECO:0000313" key="9">
    <source>
        <dbReference type="EMBL" id="QYL15590.1"/>
    </source>
</evidence>
<feature type="transmembrane region" description="Helical" evidence="8">
    <location>
        <begin position="297"/>
        <end position="324"/>
    </location>
</feature>
<evidence type="ECO:0000256" key="5">
    <source>
        <dbReference type="ARBA" id="ARBA00022989"/>
    </source>
</evidence>
<evidence type="ECO:0000256" key="1">
    <source>
        <dbReference type="ARBA" id="ARBA00004141"/>
    </source>
</evidence>
<protein>
    <submittedName>
        <fullName evidence="9">Cytosine permease</fullName>
    </submittedName>
</protein>
<reference evidence="9 10" key="1">
    <citation type="submission" date="2021-07" db="EMBL/GenBank/DDBJ databases">
        <title>Whole genome sequencing of non-tuberculosis mycobacteria type-strains.</title>
        <authorList>
            <person name="Igarashi Y."/>
            <person name="Osugi A."/>
            <person name="Mitarai S."/>
        </authorList>
    </citation>
    <scope>NUCLEOTIDE SEQUENCE [LARGE SCALE GENOMIC DNA]</scope>
    <source>
        <strain evidence="9 10">JCM 16370</strain>
    </source>
</reference>
<dbReference type="Pfam" id="PF02133">
    <property type="entry name" value="Transp_cyt_pur"/>
    <property type="match status" value="1"/>
</dbReference>
<comment type="similarity">
    <text evidence="2 7">Belongs to the purine-cytosine permease (2.A.39) family.</text>
</comment>
<evidence type="ECO:0000256" key="3">
    <source>
        <dbReference type="ARBA" id="ARBA00022448"/>
    </source>
</evidence>
<dbReference type="InterPro" id="IPR026030">
    <property type="entry name" value="Pur-cyt_permease_Fcy2/21/22"/>
</dbReference>
<feature type="transmembrane region" description="Helical" evidence="8">
    <location>
        <begin position="453"/>
        <end position="472"/>
    </location>
</feature>
<dbReference type="InterPro" id="IPR001248">
    <property type="entry name" value="Pur-cyt_permease"/>
</dbReference>
<dbReference type="Gene3D" id="1.10.4160.10">
    <property type="entry name" value="Hydantoin permease"/>
    <property type="match status" value="1"/>
</dbReference>
<feature type="transmembrane region" description="Helical" evidence="8">
    <location>
        <begin position="336"/>
        <end position="357"/>
    </location>
</feature>
<sequence length="509" mass="53646">MSIAAAEGGPRHGVDEIGRVETRGVDYIPADERNSTPREMGVVFFGAQMCFGIIVLGSLPVAFGLSWWASFWAITIGTAVGTALFGHVALVGPRTGTNSAVSSGAFFGVVGRIVGSIVVLFIAIGFYALAVWTGGQAIVAGGHRLFNLPEGNLELAIAYAIIGAITIVVALVGHATVVVAQKYLAPLLAVLLLIGIVVKLPDFHADYAGGEYLLGGFWPTWLLSAVTSAGLALSYGPFANDYARYIPVSAARRAAWMSSAGLFIGCWFGLIAAAYFTTMFADPTSDFIYKLVAGLPTWFAIPLVIVGLLGGCGQGAIALYGSGLDTSSLIVRLKRVNATLAISVVSLALVYLGSLVWNAIDLVAAFITLLDVVTAPWLVIIIMGHFASRGRYVPEDLQVFNVRKTGGAYWFHNGWNIYAITAWIPPVIIGMLLANTPPVLTGPWANIAGGVDLSFIVSSALAFVMYGSFLVFRRDQTLGLSTATGDAAQLAHHTEATPAPALRTEVETS</sequence>
<feature type="transmembrane region" description="Helical" evidence="8">
    <location>
        <begin position="363"/>
        <end position="387"/>
    </location>
</feature>
<feature type="transmembrane region" description="Helical" evidence="8">
    <location>
        <begin position="254"/>
        <end position="277"/>
    </location>
</feature>
<dbReference type="PIRSF" id="PIRSF002744">
    <property type="entry name" value="Pur-cyt_permease"/>
    <property type="match status" value="1"/>
</dbReference>
<proteinExistence type="inferred from homology"/>